<feature type="transmembrane region" description="Helical" evidence="1">
    <location>
        <begin position="161"/>
        <end position="184"/>
    </location>
</feature>
<proteinExistence type="predicted"/>
<dbReference type="Proteomes" id="UP000219050">
    <property type="component" value="Chromosome"/>
</dbReference>
<dbReference type="Pfam" id="PF13795">
    <property type="entry name" value="HupE_UreJ_2"/>
    <property type="match status" value="1"/>
</dbReference>
<gene>
    <name evidence="2" type="ORF">CBW24_03650</name>
</gene>
<name>A0A291LX20_9RHOB</name>
<protein>
    <recommendedName>
        <fullName evidence="4">HupE/UreJ family protein</fullName>
    </recommendedName>
</protein>
<feature type="transmembrane region" description="Helical" evidence="1">
    <location>
        <begin position="205"/>
        <end position="224"/>
    </location>
</feature>
<sequence>MRPGVTGQRAALTLALILLGGVALAHGVAPGDRGFVQGTIGAHPAAFIYLGAKHMVTGYDHLLYLAGVIFYLRTLRDVVALVSLFALGHSITLLVGVLAGLHVNAFLIDAVIGLSVCYKAVENLGARGLPDPRIAVFGFGLAHGLGLATKLQDLNLSRDGLIANLVAFNVGVEVGQVLALAVLFGLFQTLRGRAGMPAISQTANVVLFAAGLGLFGLHMTGYFVTS</sequence>
<evidence type="ECO:0000313" key="3">
    <source>
        <dbReference type="Proteomes" id="UP000219050"/>
    </source>
</evidence>
<organism evidence="2 3">
    <name type="scientific">Pacificitalea manganoxidans</name>
    <dbReference type="NCBI Taxonomy" id="1411902"/>
    <lineage>
        <taxon>Bacteria</taxon>
        <taxon>Pseudomonadati</taxon>
        <taxon>Pseudomonadota</taxon>
        <taxon>Alphaproteobacteria</taxon>
        <taxon>Rhodobacterales</taxon>
        <taxon>Paracoccaceae</taxon>
        <taxon>Pacificitalea</taxon>
    </lineage>
</organism>
<accession>A0A291LX20</accession>
<reference evidence="2 3" key="1">
    <citation type="submission" date="2017-05" db="EMBL/GenBank/DDBJ databases">
        <title>Comparative genomic and metabolic analysis of manganese-oxidizing mechanisms in Celeribater manganoxidans DY25T: its adaption to the environment of polymetallic nodule.</title>
        <authorList>
            <person name="Wang X."/>
        </authorList>
    </citation>
    <scope>NUCLEOTIDE SEQUENCE [LARGE SCALE GENOMIC DNA]</scope>
    <source>
        <strain evidence="2 3">DY25</strain>
    </source>
</reference>
<dbReference type="KEGG" id="cmag:CBW24_03650"/>
<dbReference type="EMBL" id="CP021404">
    <property type="protein sequence ID" value="ATI41187.1"/>
    <property type="molecule type" value="Genomic_DNA"/>
</dbReference>
<keyword evidence="3" id="KW-1185">Reference proteome</keyword>
<evidence type="ECO:0000313" key="2">
    <source>
        <dbReference type="EMBL" id="ATI41187.1"/>
    </source>
</evidence>
<keyword evidence="1" id="KW-0812">Transmembrane</keyword>
<dbReference type="InterPro" id="IPR032809">
    <property type="entry name" value="Put_HupE_UreJ"/>
</dbReference>
<keyword evidence="1" id="KW-0472">Membrane</keyword>
<keyword evidence="1" id="KW-1133">Transmembrane helix</keyword>
<dbReference type="AlphaFoldDB" id="A0A291LX20"/>
<dbReference type="OrthoDB" id="9808870at2"/>
<evidence type="ECO:0008006" key="4">
    <source>
        <dbReference type="Google" id="ProtNLM"/>
    </source>
</evidence>
<evidence type="ECO:0000256" key="1">
    <source>
        <dbReference type="SAM" id="Phobius"/>
    </source>
</evidence>